<evidence type="ECO:0008006" key="4">
    <source>
        <dbReference type="Google" id="ProtNLM"/>
    </source>
</evidence>
<comment type="caution">
    <text evidence="2">The sequence shown here is derived from an EMBL/GenBank/DDBJ whole genome shotgun (WGS) entry which is preliminary data.</text>
</comment>
<feature type="transmembrane region" description="Helical" evidence="1">
    <location>
        <begin position="124"/>
        <end position="150"/>
    </location>
</feature>
<evidence type="ECO:0000256" key="1">
    <source>
        <dbReference type="SAM" id="Phobius"/>
    </source>
</evidence>
<dbReference type="AlphaFoldDB" id="A0A7Y4GSP2"/>
<keyword evidence="1" id="KW-0812">Transmembrane</keyword>
<sequence length="210" mass="22859">MSTARPEQPTTAGESTLGTRYAYKASLIGSAHEFELTEQGLSWEARGKSGMWPYADIAAVRLSYRPVSMQSRRFRADIEHKSGQSIAIFSTSWQTVALMAPQDRDYRAFIELLHARLRAAQGRIALVGGIGPLTYAGGCLLLALVAIAIAGLLARAVATGEFAGALFLVGFAALFGWQMGGFIWRNKPRLYTFDELPETLLPAPPRNPAK</sequence>
<keyword evidence="1" id="KW-1133">Transmembrane helix</keyword>
<keyword evidence="1" id="KW-0472">Membrane</keyword>
<protein>
    <recommendedName>
        <fullName evidence="4">Bll5862 protein</fullName>
    </recommendedName>
</protein>
<gene>
    <name evidence="2" type="ORF">HCN58_16965</name>
</gene>
<evidence type="ECO:0000313" key="3">
    <source>
        <dbReference type="Proteomes" id="UP000544122"/>
    </source>
</evidence>
<dbReference type="RefSeq" id="WP_171580537.1">
    <property type="nucleotide sequence ID" value="NZ_JAAVLX010000005.1"/>
</dbReference>
<proteinExistence type="predicted"/>
<organism evidence="2 3">
    <name type="scientific">Bradyrhizobium australiense</name>
    <dbReference type="NCBI Taxonomy" id="2721161"/>
    <lineage>
        <taxon>Bacteria</taxon>
        <taxon>Pseudomonadati</taxon>
        <taxon>Pseudomonadota</taxon>
        <taxon>Alphaproteobacteria</taxon>
        <taxon>Hyphomicrobiales</taxon>
        <taxon>Nitrobacteraceae</taxon>
        <taxon>Bradyrhizobium</taxon>
    </lineage>
</organism>
<reference evidence="2 3" key="1">
    <citation type="submission" date="2020-03" db="EMBL/GenBank/DDBJ databases">
        <title>Bradyrhizobium diversity isolated from nodules of Indigofera sp.</title>
        <authorList>
            <person name="Klepa M."/>
            <person name="Helene L."/>
            <person name="Hungria M."/>
        </authorList>
    </citation>
    <scope>NUCLEOTIDE SEQUENCE [LARGE SCALE GENOMIC DNA]</scope>
    <source>
        <strain evidence="2 3">WSM 1791</strain>
    </source>
</reference>
<dbReference type="EMBL" id="JAAVLX010000005">
    <property type="protein sequence ID" value="NOJ41274.1"/>
    <property type="molecule type" value="Genomic_DNA"/>
</dbReference>
<name>A0A7Y4GSP2_9BRAD</name>
<accession>A0A7Y4GSP2</accession>
<evidence type="ECO:0000313" key="2">
    <source>
        <dbReference type="EMBL" id="NOJ41274.1"/>
    </source>
</evidence>
<keyword evidence="3" id="KW-1185">Reference proteome</keyword>
<dbReference type="Proteomes" id="UP000544122">
    <property type="component" value="Unassembled WGS sequence"/>
</dbReference>
<feature type="transmembrane region" description="Helical" evidence="1">
    <location>
        <begin position="162"/>
        <end position="184"/>
    </location>
</feature>